<dbReference type="Proteomes" id="UP000829447">
    <property type="component" value="Linkage Group LG8"/>
</dbReference>
<organism evidence="1 2">
    <name type="scientific">Pangasianodon gigas</name>
    <name type="common">Mekong giant catfish</name>
    <name type="synonym">Pangasius gigas</name>
    <dbReference type="NCBI Taxonomy" id="30993"/>
    <lineage>
        <taxon>Eukaryota</taxon>
        <taxon>Metazoa</taxon>
        <taxon>Chordata</taxon>
        <taxon>Craniata</taxon>
        <taxon>Vertebrata</taxon>
        <taxon>Euteleostomi</taxon>
        <taxon>Actinopterygii</taxon>
        <taxon>Neopterygii</taxon>
        <taxon>Teleostei</taxon>
        <taxon>Ostariophysi</taxon>
        <taxon>Siluriformes</taxon>
        <taxon>Pangasiidae</taxon>
        <taxon>Pangasianodon</taxon>
    </lineage>
</organism>
<sequence length="71" mass="8113">MLQARVEVLQDDDFLCGKGEKQLNLSPALLMREREHRQQNARSLSTVSLASVQHLHICNPRSVVLVMFLQN</sequence>
<protein>
    <submittedName>
        <fullName evidence="1">Uncharacterized protein</fullName>
    </submittedName>
</protein>
<keyword evidence="2" id="KW-1185">Reference proteome</keyword>
<evidence type="ECO:0000313" key="1">
    <source>
        <dbReference type="EMBL" id="MCI4380606.1"/>
    </source>
</evidence>
<evidence type="ECO:0000313" key="2">
    <source>
        <dbReference type="Proteomes" id="UP000829447"/>
    </source>
</evidence>
<gene>
    <name evidence="1" type="ORF">PGIGA_G00241790</name>
</gene>
<proteinExistence type="predicted"/>
<dbReference type="EMBL" id="CM040461">
    <property type="protein sequence ID" value="MCI4380606.1"/>
    <property type="molecule type" value="Genomic_DNA"/>
</dbReference>
<accession>A0ACC5WNN3</accession>
<name>A0ACC5WNN3_PANGG</name>
<reference evidence="1 2" key="1">
    <citation type="journal article" date="2022" name="bioRxiv">
        <title>An ancient truncated duplication of the anti-Mullerian hormone receptor type 2 gene is a potential conserved master sex determinant in the Pangasiidae catfish family.</title>
        <authorList>
            <person name="Wen M."/>
            <person name="Pan Q."/>
            <person name="Jouanno E."/>
            <person name="Montfort J."/>
            <person name="Zahm M."/>
            <person name="Cabau C."/>
            <person name="Klopp C."/>
            <person name="Iampietro C."/>
            <person name="Roques C."/>
            <person name="Bouchez O."/>
            <person name="Castinel A."/>
            <person name="Donnadieu C."/>
            <person name="Parrinello H."/>
            <person name="Poncet C."/>
            <person name="Belmonte E."/>
            <person name="Gautier V."/>
            <person name="Avarre J.-C."/>
            <person name="Dugue R."/>
            <person name="Gustiano R."/>
            <person name="Ha T.T.T."/>
            <person name="Campet M."/>
            <person name="Sriphairoj K."/>
            <person name="Ribolli J."/>
            <person name="de Almeida F.L."/>
            <person name="Desvignes T."/>
            <person name="Postlethwait J.H."/>
            <person name="Bucao C.F."/>
            <person name="Robinson-Rechavi M."/>
            <person name="Bobe J."/>
            <person name="Herpin A."/>
            <person name="Guiguen Y."/>
        </authorList>
    </citation>
    <scope>NUCLEOTIDE SEQUENCE [LARGE SCALE GENOMIC DNA]</scope>
    <source>
        <strain evidence="1">YG-Dec2019</strain>
    </source>
</reference>
<comment type="caution">
    <text evidence="1">The sequence shown here is derived from an EMBL/GenBank/DDBJ whole genome shotgun (WGS) entry which is preliminary data.</text>
</comment>